<gene>
    <name evidence="2" type="ORF">ACFQ14_02910</name>
</gene>
<protein>
    <submittedName>
        <fullName evidence="2">STM3941 family protein</fullName>
    </submittedName>
</protein>
<dbReference type="EMBL" id="JBHTJV010000002">
    <property type="protein sequence ID" value="MFD0915350.1"/>
    <property type="molecule type" value="Genomic_DNA"/>
</dbReference>
<evidence type="ECO:0000313" key="3">
    <source>
        <dbReference type="Proteomes" id="UP001597101"/>
    </source>
</evidence>
<comment type="caution">
    <text evidence="2">The sequence shown here is derived from an EMBL/GenBank/DDBJ whole genome shotgun (WGS) entry which is preliminary data.</text>
</comment>
<keyword evidence="1" id="KW-1133">Transmembrane helix</keyword>
<keyword evidence="1" id="KW-0472">Membrane</keyword>
<keyword evidence="3" id="KW-1185">Reference proteome</keyword>
<proteinExistence type="predicted"/>
<dbReference type="NCBIfam" id="NF041635">
    <property type="entry name" value="STM3941_fam"/>
    <property type="match status" value="1"/>
</dbReference>
<dbReference type="Proteomes" id="UP001597101">
    <property type="component" value="Unassembled WGS sequence"/>
</dbReference>
<accession>A0ABW3FEK6</accession>
<sequence length="156" mass="17773">MSKTQFRYSQTSFRKSVLAALGLTLIVTFLVWLFAQLFGLRYYNTVTFVSGLIFFGFCSAAMIWRYLRKDIVLAVRPDGLFDARYSSEPVPWDAIKDIRLGRVENDFQLSVYLWPRELKADAEEQGFVIDLAPLDAGIEQVLDVVSGHKPVTVPNQ</sequence>
<evidence type="ECO:0000256" key="1">
    <source>
        <dbReference type="SAM" id="Phobius"/>
    </source>
</evidence>
<feature type="transmembrane region" description="Helical" evidence="1">
    <location>
        <begin position="47"/>
        <end position="67"/>
    </location>
</feature>
<feature type="transmembrane region" description="Helical" evidence="1">
    <location>
        <begin position="16"/>
        <end position="35"/>
    </location>
</feature>
<dbReference type="InterPro" id="IPR048136">
    <property type="entry name" value="STM3941-like"/>
</dbReference>
<evidence type="ECO:0000313" key="2">
    <source>
        <dbReference type="EMBL" id="MFD0915350.1"/>
    </source>
</evidence>
<dbReference type="RefSeq" id="WP_377211196.1">
    <property type="nucleotide sequence ID" value="NZ_JBHTJV010000002.1"/>
</dbReference>
<organism evidence="2 3">
    <name type="scientific">Pseudahrensia aquimaris</name>
    <dbReference type="NCBI Taxonomy" id="744461"/>
    <lineage>
        <taxon>Bacteria</taxon>
        <taxon>Pseudomonadati</taxon>
        <taxon>Pseudomonadota</taxon>
        <taxon>Alphaproteobacteria</taxon>
        <taxon>Hyphomicrobiales</taxon>
        <taxon>Ahrensiaceae</taxon>
        <taxon>Pseudahrensia</taxon>
    </lineage>
</organism>
<reference evidence="3" key="1">
    <citation type="journal article" date="2019" name="Int. J. Syst. Evol. Microbiol.">
        <title>The Global Catalogue of Microorganisms (GCM) 10K type strain sequencing project: providing services to taxonomists for standard genome sequencing and annotation.</title>
        <authorList>
            <consortium name="The Broad Institute Genomics Platform"/>
            <consortium name="The Broad Institute Genome Sequencing Center for Infectious Disease"/>
            <person name="Wu L."/>
            <person name="Ma J."/>
        </authorList>
    </citation>
    <scope>NUCLEOTIDE SEQUENCE [LARGE SCALE GENOMIC DNA]</scope>
    <source>
        <strain evidence="3">CCUG 60023</strain>
    </source>
</reference>
<keyword evidence="1" id="KW-0812">Transmembrane</keyword>
<name>A0ABW3FEK6_9HYPH</name>